<proteinExistence type="predicted"/>
<dbReference type="PROSITE" id="PS50294">
    <property type="entry name" value="WD_REPEATS_REGION"/>
    <property type="match status" value="3"/>
</dbReference>
<dbReference type="Pfam" id="PF25437">
    <property type="entry name" value="BRWD1_N"/>
    <property type="match status" value="1"/>
</dbReference>
<dbReference type="Pfam" id="PF25313">
    <property type="entry name" value="BRWD_AD"/>
    <property type="match status" value="1"/>
</dbReference>
<feature type="compositionally biased region" description="Polar residues" evidence="5">
    <location>
        <begin position="908"/>
        <end position="917"/>
    </location>
</feature>
<dbReference type="InterPro" id="IPR015943">
    <property type="entry name" value="WD40/YVTN_repeat-like_dom_sf"/>
</dbReference>
<dbReference type="InterPro" id="IPR052060">
    <property type="entry name" value="Bromo_WD_repeat"/>
</dbReference>
<feature type="region of interest" description="Disordered" evidence="5">
    <location>
        <begin position="997"/>
        <end position="1030"/>
    </location>
</feature>
<evidence type="ECO:0000256" key="5">
    <source>
        <dbReference type="SAM" id="MobiDB-lite"/>
    </source>
</evidence>
<evidence type="ECO:0000313" key="8">
    <source>
        <dbReference type="EMBL" id="KAL3517378.1"/>
    </source>
</evidence>
<feature type="repeat" description="WD" evidence="4">
    <location>
        <begin position="241"/>
        <end position="282"/>
    </location>
</feature>
<dbReference type="InterPro" id="IPR001680">
    <property type="entry name" value="WD40_rpt"/>
</dbReference>
<feature type="repeat" description="WD" evidence="4">
    <location>
        <begin position="403"/>
        <end position="428"/>
    </location>
</feature>
<evidence type="ECO:0000256" key="3">
    <source>
        <dbReference type="ARBA" id="ARBA00023117"/>
    </source>
</evidence>
<dbReference type="InterPro" id="IPR036322">
    <property type="entry name" value="WD40_repeat_dom_sf"/>
</dbReference>
<dbReference type="EMBL" id="JBJUIK010000009">
    <property type="protein sequence ID" value="KAL3517378.1"/>
    <property type="molecule type" value="Genomic_DNA"/>
</dbReference>
<dbReference type="CDD" id="cd05529">
    <property type="entry name" value="Bromo_WDR9_I_like"/>
    <property type="match status" value="1"/>
</dbReference>
<feature type="compositionally biased region" description="Basic and acidic residues" evidence="5">
    <location>
        <begin position="823"/>
        <end position="836"/>
    </location>
</feature>
<keyword evidence="1 4" id="KW-0853">WD repeat</keyword>
<evidence type="ECO:0000256" key="1">
    <source>
        <dbReference type="ARBA" id="ARBA00022574"/>
    </source>
</evidence>
<feature type="repeat" description="WD" evidence="4">
    <location>
        <begin position="325"/>
        <end position="360"/>
    </location>
</feature>
<dbReference type="SUPFAM" id="SSF50978">
    <property type="entry name" value="WD40 repeat-like"/>
    <property type="match status" value="1"/>
</dbReference>
<feature type="domain" description="BRWD/PHIP ancillary-like" evidence="6">
    <location>
        <begin position="1359"/>
        <end position="1534"/>
    </location>
</feature>
<evidence type="ECO:0000256" key="4">
    <source>
        <dbReference type="PROSITE-ProRule" id="PRU00221"/>
    </source>
</evidence>
<comment type="caution">
    <text evidence="8">The sequence shown here is derived from an EMBL/GenBank/DDBJ whole genome shotgun (WGS) entry which is preliminary data.</text>
</comment>
<dbReference type="Gene3D" id="2.130.10.10">
    <property type="entry name" value="YVTN repeat-like/Quinoprotein amine dehydrogenase"/>
    <property type="match status" value="3"/>
</dbReference>
<dbReference type="InterPro" id="IPR057452">
    <property type="entry name" value="BRWD/PHIP_N"/>
</dbReference>
<feature type="repeat" description="WD" evidence="4">
    <location>
        <begin position="283"/>
        <end position="324"/>
    </location>
</feature>
<dbReference type="FunFam" id="2.130.10.10:FF:000440">
    <property type="entry name" value="Bromodomain and WD repeat-containing protein"/>
    <property type="match status" value="1"/>
</dbReference>
<feature type="region of interest" description="Disordered" evidence="5">
    <location>
        <begin position="800"/>
        <end position="938"/>
    </location>
</feature>
<evidence type="ECO:0000259" key="7">
    <source>
        <dbReference type="Pfam" id="PF25437"/>
    </source>
</evidence>
<reference evidence="8 9" key="1">
    <citation type="submission" date="2024-11" db="EMBL/GenBank/DDBJ databases">
        <title>A near-complete genome assembly of Cinchona calisaya.</title>
        <authorList>
            <person name="Lian D.C."/>
            <person name="Zhao X.W."/>
            <person name="Wei L."/>
        </authorList>
    </citation>
    <scope>NUCLEOTIDE SEQUENCE [LARGE SCALE GENOMIC DNA]</scope>
    <source>
        <tissue evidence="8">Nenye</tissue>
    </source>
</reference>
<keyword evidence="3" id="KW-0103">Bromodomain</keyword>
<dbReference type="PANTHER" id="PTHR16266">
    <property type="entry name" value="WD REPEAT DOMAIN 9"/>
    <property type="match status" value="1"/>
</dbReference>
<dbReference type="SMART" id="SM00320">
    <property type="entry name" value="WD40"/>
    <property type="match status" value="7"/>
</dbReference>
<dbReference type="PROSITE" id="PS50082">
    <property type="entry name" value="WD_REPEATS_2"/>
    <property type="match status" value="4"/>
</dbReference>
<evidence type="ECO:0000256" key="2">
    <source>
        <dbReference type="ARBA" id="ARBA00022737"/>
    </source>
</evidence>
<organism evidence="8 9">
    <name type="scientific">Cinchona calisaya</name>
    <dbReference type="NCBI Taxonomy" id="153742"/>
    <lineage>
        <taxon>Eukaryota</taxon>
        <taxon>Viridiplantae</taxon>
        <taxon>Streptophyta</taxon>
        <taxon>Embryophyta</taxon>
        <taxon>Tracheophyta</taxon>
        <taxon>Spermatophyta</taxon>
        <taxon>Magnoliopsida</taxon>
        <taxon>eudicotyledons</taxon>
        <taxon>Gunneridae</taxon>
        <taxon>Pentapetalae</taxon>
        <taxon>asterids</taxon>
        <taxon>lamiids</taxon>
        <taxon>Gentianales</taxon>
        <taxon>Rubiaceae</taxon>
        <taxon>Cinchonoideae</taxon>
        <taxon>Cinchoneae</taxon>
        <taxon>Cinchona</taxon>
    </lineage>
</organism>
<dbReference type="FunFam" id="2.130.10.10:FF:000403">
    <property type="entry name" value="PH-interacting protein isoform X1"/>
    <property type="match status" value="1"/>
</dbReference>
<dbReference type="Pfam" id="PF00400">
    <property type="entry name" value="WD40"/>
    <property type="match status" value="5"/>
</dbReference>
<dbReference type="PROSITE" id="PS00678">
    <property type="entry name" value="WD_REPEATS_1"/>
    <property type="match status" value="1"/>
</dbReference>
<sequence>MDFQKCTSFTDLPSTNMAPLNFVNKVPAVSRFEEQEGADDHFAAANVHVDIREIYFLIMHFLSTGPCQKTFRQILDELLEHELLPRRYHAWYSRSGAQSNHKKDDGISFPLNYDNLVKRFPHIEGDHLVKLLRQLMLSTSPPLRCTVGRTAPSATDVPTLLGTGPFSLLCSDRDRVNKQVKHVPSYLRWPHMQADQVRGLSLREIGGGFSKHHRAPSIRFASYAVAKPSTMVQKMQNIKKLRGHRDAVYCAIFDRSGRYVITGSDDRLVKIWSMETAFCLASCRGHEGDITDLAVSSNNTLVASASNDYSIRVWRLPDGFPISVLQGHTGAVTAIAFSPKPSSVYHLLSSSDDGTCRIWDARFSNCSPRVYLPKPTEVVSGKTSSLPLTNVPSSSNVSQCHQILCCAFNANGTVFVTGSSDTHARVWNACKSNSDDPEQPSHEIDLLAGHENDVNYVQFSGCAVASRSPTSDILTEEKIPKFKNSWFSHDNIVTCSRDGSAIIWTPKPHRSQGKVGRWVRAYHLKVPPPPMAPQPTRGGPRQRLLPTPRGVNMIVWSLDNRFVLAAIMDNRICVWNASDGSLVHSLTGHTASTYVLDVHPFNPRIAMSAGYDGKTILWDIWEGIPIWVYEIGRFKLVDGKFSQDGTSIVLSDDVGQIYFLNTGQGEAQKDAKYDQFFLGDYRPLVQDTHGNTLDQETQLVPYHRNIQDPLCDSSMLPYPEPYQSAYQRRRLGALNIEWRPSSIKLAVGPDIGLGQEYQVLPLADLDLVVEPLPEFVDVMYLEPENDVIHDETDSEYFVTDEYSSEDEQEHSSADSSSDPECSEENKAGRSQRDGLRRSKRKKSLPEVESTSTSGRHIKKRVLHEEGGPSSRSKRTKRSRNGRKYSSKRKPAEVKLMRPQRVAARNAVNGFSHTSEISTDGEEEKGSQGDSSGTDSSFLGANIKTQQPVHHLRNEMKYLDGEQGSLNESEDAVKCPEQIESPTNMGNKKRLVLKLTLRNSKKSSPPEDIRTQSNDRALTAPFPSRDSGPSSIGVMELLEGKELKKIREDLQTIAGSEETEVRLGDVKIQTENWMPLCYGSNLSFNCHSDTSSINYRVKSENDCSNFPAGLVIGNNKPLSKVHKEKQECEASESVDTDGAKDDQNRGKGGENHSESHLCRADDLVVSTNHSERHEIQKPKLTIKIKSKKIMQELSTVDVPACSRGDLSPGYSFPVEQNFVPSMPEGDRTELHEGTSSASIYKGDMQGEFPDIATDAMRRKRSLRLKATTRETDVFNQKFTINNGHLPMVSLSSTEKPSGKALDQFPLRGTEVSKRTINHRSSRNKGEGYYNEDRSALAGRNSHIALQKSNWLLLWEQEEGYRYIPQLGDEVVYLRQGHQEYMKSTNSLQQAHWTRYRGNIRAVEVCLVEELDYCTIPGSGESGCKITLKFIDSSSEMIGQKLKLTVSELNDFPDFLVERTWYEASMNRNWTCRDKCLVWWRDDSEEGGGWWDGRIISIKDKSSEFPDSPWERYAVKYKSGLEEVHHHCPWELHDPDSRWEPPCIDTEVRNKVLSSLTRFRLHSASRNQDRYGILKLEEVSQKDDFVNKYPVPLSPEIIKLRLEYNYYRTLDSLKHDIRVMLTNGQNYFARSKELSAKMVRLSDWFINEFVKL</sequence>
<feature type="compositionally biased region" description="Basic and acidic residues" evidence="5">
    <location>
        <begin position="1136"/>
        <end position="1158"/>
    </location>
</feature>
<gene>
    <name evidence="8" type="ORF">ACH5RR_019967</name>
</gene>
<keyword evidence="9" id="KW-1185">Reference proteome</keyword>
<evidence type="ECO:0000259" key="6">
    <source>
        <dbReference type="Pfam" id="PF25313"/>
    </source>
</evidence>
<dbReference type="SUPFAM" id="SSF47370">
    <property type="entry name" value="Bromodomain"/>
    <property type="match status" value="1"/>
</dbReference>
<feature type="region of interest" description="Disordered" evidence="5">
    <location>
        <begin position="961"/>
        <end position="985"/>
    </location>
</feature>
<dbReference type="Proteomes" id="UP001630127">
    <property type="component" value="Unassembled WGS sequence"/>
</dbReference>
<dbReference type="FunFam" id="2.130.10.10:FF:001133">
    <property type="entry name" value="WD40 domain-containing protein"/>
    <property type="match status" value="1"/>
</dbReference>
<feature type="domain" description="BRWD/PHIP N-terminal" evidence="7">
    <location>
        <begin position="43"/>
        <end position="139"/>
    </location>
</feature>
<dbReference type="InterPro" id="IPR036427">
    <property type="entry name" value="Bromodomain-like_sf"/>
</dbReference>
<evidence type="ECO:0000313" key="9">
    <source>
        <dbReference type="Proteomes" id="UP001630127"/>
    </source>
</evidence>
<dbReference type="InterPro" id="IPR057451">
    <property type="entry name" value="BRWD/PHIP_AD"/>
</dbReference>
<protein>
    <submittedName>
        <fullName evidence="8">Uncharacterized protein</fullName>
    </submittedName>
</protein>
<dbReference type="InterPro" id="IPR019775">
    <property type="entry name" value="WD40_repeat_CS"/>
</dbReference>
<accession>A0ABD2ZD60</accession>
<dbReference type="PANTHER" id="PTHR16266:SF17">
    <property type="entry name" value="BRWD3"/>
    <property type="match status" value="1"/>
</dbReference>
<feature type="compositionally biased region" description="Low complexity" evidence="5">
    <location>
        <begin position="927"/>
        <end position="936"/>
    </location>
</feature>
<feature type="region of interest" description="Disordered" evidence="5">
    <location>
        <begin position="1121"/>
        <end position="1158"/>
    </location>
</feature>
<feature type="compositionally biased region" description="Basic residues" evidence="5">
    <location>
        <begin position="871"/>
        <end position="888"/>
    </location>
</feature>
<keyword evidence="2" id="KW-0677">Repeat</keyword>
<dbReference type="CDD" id="cd00200">
    <property type="entry name" value="WD40"/>
    <property type="match status" value="1"/>
</dbReference>
<name>A0ABD2ZD60_9GENT</name>